<sequence length="63" mass="7137">MARLIKHTEKGPYLIKEGKFPMAICGCGLSANKPYCDGTHRKTRDEAEDKVYKYDETGNRTEA</sequence>
<feature type="domain" description="Iron-binding zinc finger CDGSH type" evidence="6">
    <location>
        <begin position="10"/>
        <end position="46"/>
    </location>
</feature>
<evidence type="ECO:0000313" key="8">
    <source>
        <dbReference type="Proteomes" id="UP000178606"/>
    </source>
</evidence>
<dbReference type="InterPro" id="IPR042216">
    <property type="entry name" value="MitoNEET_CISD"/>
</dbReference>
<evidence type="ECO:0000313" key="7">
    <source>
        <dbReference type="EMBL" id="OGG49940.1"/>
    </source>
</evidence>
<dbReference type="Gene3D" id="3.40.5.90">
    <property type="entry name" value="CDGSH iron-sulfur domain, mitoNEET-type"/>
    <property type="match status" value="1"/>
</dbReference>
<dbReference type="AlphaFoldDB" id="A0A1F6CLP5"/>
<protein>
    <submittedName>
        <fullName evidence="7">Iron-binding protein</fullName>
    </submittedName>
</protein>
<dbReference type="GO" id="GO:0005737">
    <property type="term" value="C:cytoplasm"/>
    <property type="evidence" value="ECO:0007669"/>
    <property type="project" value="UniProtKB-ARBA"/>
</dbReference>
<evidence type="ECO:0000256" key="1">
    <source>
        <dbReference type="ARBA" id="ARBA00022714"/>
    </source>
</evidence>
<keyword evidence="3" id="KW-0408">Iron</keyword>
<proteinExistence type="predicted"/>
<evidence type="ECO:0000256" key="4">
    <source>
        <dbReference type="ARBA" id="ARBA00023014"/>
    </source>
</evidence>
<evidence type="ECO:0000259" key="6">
    <source>
        <dbReference type="SMART" id="SM00704"/>
    </source>
</evidence>
<feature type="region of interest" description="Disordered" evidence="5">
    <location>
        <begin position="38"/>
        <end position="63"/>
    </location>
</feature>
<dbReference type="Pfam" id="PF09360">
    <property type="entry name" value="zf-CDGSH"/>
    <property type="match status" value="1"/>
</dbReference>
<dbReference type="EMBL" id="MFKF01000218">
    <property type="protein sequence ID" value="OGG49940.1"/>
    <property type="molecule type" value="Genomic_DNA"/>
</dbReference>
<comment type="caution">
    <text evidence="7">The sequence shown here is derived from an EMBL/GenBank/DDBJ whole genome shotgun (WGS) entry which is preliminary data.</text>
</comment>
<organism evidence="7 8">
    <name type="scientific">Handelsmanbacteria sp. (strain RIFCSPLOWO2_12_FULL_64_10)</name>
    <dbReference type="NCBI Taxonomy" id="1817868"/>
    <lineage>
        <taxon>Bacteria</taxon>
        <taxon>Candidatus Handelsmaniibacteriota</taxon>
    </lineage>
</organism>
<keyword evidence="1" id="KW-0001">2Fe-2S</keyword>
<evidence type="ECO:0000256" key="5">
    <source>
        <dbReference type="SAM" id="MobiDB-lite"/>
    </source>
</evidence>
<keyword evidence="2" id="KW-0479">Metal-binding</keyword>
<keyword evidence="4" id="KW-0411">Iron-sulfur</keyword>
<dbReference type="GO" id="GO:0046872">
    <property type="term" value="F:metal ion binding"/>
    <property type="evidence" value="ECO:0007669"/>
    <property type="project" value="UniProtKB-KW"/>
</dbReference>
<evidence type="ECO:0000256" key="3">
    <source>
        <dbReference type="ARBA" id="ARBA00023004"/>
    </source>
</evidence>
<reference evidence="7 8" key="1">
    <citation type="journal article" date="2016" name="Nat. Commun.">
        <title>Thousands of microbial genomes shed light on interconnected biogeochemical processes in an aquifer system.</title>
        <authorList>
            <person name="Anantharaman K."/>
            <person name="Brown C.T."/>
            <person name="Hug L.A."/>
            <person name="Sharon I."/>
            <person name="Castelle C.J."/>
            <person name="Probst A.J."/>
            <person name="Thomas B.C."/>
            <person name="Singh A."/>
            <person name="Wilkins M.J."/>
            <person name="Karaoz U."/>
            <person name="Brodie E.L."/>
            <person name="Williams K.H."/>
            <person name="Hubbard S.S."/>
            <person name="Banfield J.F."/>
        </authorList>
    </citation>
    <scope>NUCLEOTIDE SEQUENCE [LARGE SCALE GENOMIC DNA]</scope>
    <source>
        <strain evidence="8">RIFCSPLOWO2_12_FULL_64_10</strain>
    </source>
</reference>
<evidence type="ECO:0000256" key="2">
    <source>
        <dbReference type="ARBA" id="ARBA00022723"/>
    </source>
</evidence>
<dbReference type="InterPro" id="IPR018967">
    <property type="entry name" value="FeS-contain_CDGSH-typ"/>
</dbReference>
<name>A0A1F6CLP5_HANXR</name>
<accession>A0A1F6CLP5</accession>
<dbReference type="Proteomes" id="UP000178606">
    <property type="component" value="Unassembled WGS sequence"/>
</dbReference>
<gene>
    <name evidence="7" type="ORF">A3F84_08930</name>
</gene>
<dbReference type="GO" id="GO:0051537">
    <property type="term" value="F:2 iron, 2 sulfur cluster binding"/>
    <property type="evidence" value="ECO:0007669"/>
    <property type="project" value="UniProtKB-KW"/>
</dbReference>
<dbReference type="SMART" id="SM00704">
    <property type="entry name" value="ZnF_CDGSH"/>
    <property type="match status" value="1"/>
</dbReference>